<comment type="subcellular location">
    <subcellularLocation>
        <location evidence="1">Mitochondrion matrix</location>
        <location evidence="1">Mitochondrion nucleoid</location>
    </subcellularLocation>
</comment>
<keyword evidence="7" id="KW-0496">Mitochondrion</keyword>
<evidence type="ECO:0000256" key="4">
    <source>
        <dbReference type="ARBA" id="ARBA00022763"/>
    </source>
</evidence>
<dbReference type="PANTHER" id="PTHR31404:SF0">
    <property type="entry name" value="MITOCHONDRIAL GENOME MAINTENANCE PROTEIN MGM101"/>
    <property type="match status" value="1"/>
</dbReference>
<feature type="region of interest" description="Disordered" evidence="10">
    <location>
        <begin position="17"/>
        <end position="76"/>
    </location>
</feature>
<dbReference type="OrthoDB" id="17164at2759"/>
<dbReference type="VEuPathDB" id="FungiDB:PV10_07066"/>
<organism evidence="11 12">
    <name type="scientific">Exophiala mesophila</name>
    <name type="common">Black yeast-like fungus</name>
    <dbReference type="NCBI Taxonomy" id="212818"/>
    <lineage>
        <taxon>Eukaryota</taxon>
        <taxon>Fungi</taxon>
        <taxon>Dikarya</taxon>
        <taxon>Ascomycota</taxon>
        <taxon>Pezizomycotina</taxon>
        <taxon>Eurotiomycetes</taxon>
        <taxon>Chaetothyriomycetidae</taxon>
        <taxon>Chaetothyriales</taxon>
        <taxon>Herpotrichiellaceae</taxon>
        <taxon>Exophiala</taxon>
    </lineage>
</organism>
<dbReference type="EMBL" id="KN847524">
    <property type="protein sequence ID" value="KIV89685.1"/>
    <property type="molecule type" value="Genomic_DNA"/>
</dbReference>
<evidence type="ECO:0000256" key="10">
    <source>
        <dbReference type="SAM" id="MobiDB-lite"/>
    </source>
</evidence>
<comment type="similarity">
    <text evidence="2">Belongs to the MGM101 family.</text>
</comment>
<dbReference type="InterPro" id="IPR009446">
    <property type="entry name" value="Mgm101"/>
</dbReference>
<feature type="compositionally biased region" description="Polar residues" evidence="10">
    <location>
        <begin position="17"/>
        <end position="42"/>
    </location>
</feature>
<evidence type="ECO:0000256" key="8">
    <source>
        <dbReference type="ARBA" id="ARBA00023204"/>
    </source>
</evidence>
<evidence type="ECO:0000256" key="6">
    <source>
        <dbReference type="ARBA" id="ARBA00023125"/>
    </source>
</evidence>
<dbReference type="EMBL" id="KN847524">
    <property type="protein sequence ID" value="KIV89687.1"/>
    <property type="molecule type" value="Genomic_DNA"/>
</dbReference>
<dbReference type="EMBL" id="KN847524">
    <property type="protein sequence ID" value="KIV89686.1"/>
    <property type="molecule type" value="Genomic_DNA"/>
</dbReference>
<evidence type="ECO:0000256" key="9">
    <source>
        <dbReference type="ARBA" id="ARBA00023271"/>
    </source>
</evidence>
<dbReference type="Proteomes" id="UP000054302">
    <property type="component" value="Unassembled WGS sequence"/>
</dbReference>
<dbReference type="GO" id="GO:0000262">
    <property type="term" value="C:mitochondrial chromosome"/>
    <property type="evidence" value="ECO:0007669"/>
    <property type="project" value="InterPro"/>
</dbReference>
<dbReference type="AlphaFoldDB" id="A0A0D1WL13"/>
<keyword evidence="5" id="KW-0809">Transit peptide</keyword>
<keyword evidence="4" id="KW-0227">DNA damage</keyword>
<dbReference type="GeneID" id="27324911"/>
<dbReference type="RefSeq" id="XP_016221259.1">
    <property type="nucleotide sequence ID" value="XM_016371927.1"/>
</dbReference>
<keyword evidence="12" id="KW-1185">Reference proteome</keyword>
<keyword evidence="9" id="KW-1135">Mitochondrion nucleoid</keyword>
<dbReference type="GO" id="GO:0000725">
    <property type="term" value="P:recombinational repair"/>
    <property type="evidence" value="ECO:0007669"/>
    <property type="project" value="TreeGrafter"/>
</dbReference>
<dbReference type="RefSeq" id="XP_016221260.1">
    <property type="nucleotide sequence ID" value="XM_016371928.1"/>
</dbReference>
<keyword evidence="8" id="KW-0234">DNA repair</keyword>
<name>A0A0D1WL13_EXOME</name>
<dbReference type="HOGENOM" id="CLU_028692_1_0_1"/>
<proteinExistence type="inferred from homology"/>
<reference evidence="11 12" key="1">
    <citation type="submission" date="2015-01" db="EMBL/GenBank/DDBJ databases">
        <title>The Genome Sequence of Exophiala mesophila CBS40295.</title>
        <authorList>
            <consortium name="The Broad Institute Genomics Platform"/>
            <person name="Cuomo C."/>
            <person name="de Hoog S."/>
            <person name="Gorbushina A."/>
            <person name="Stielow B."/>
            <person name="Teixiera M."/>
            <person name="Abouelleil A."/>
            <person name="Chapman S.B."/>
            <person name="Priest M."/>
            <person name="Young S.K."/>
            <person name="Wortman J."/>
            <person name="Nusbaum C."/>
            <person name="Birren B."/>
        </authorList>
    </citation>
    <scope>NUCLEOTIDE SEQUENCE [LARGE SCALE GENOMIC DNA]</scope>
    <source>
        <strain evidence="11 12">CBS 40295</strain>
    </source>
</reference>
<sequence length="260" mass="29020">MSLASRLCRQCMRSTFRSHPTTSLPRQSLHSSTSRSVYTASRSFKAEPTIGKAASPTPTESTTPSSSPTPALADQPFNLQEEDPTHVDWATSFHGLSVQPFSKEAADVLLAPIVEHDIEIKPDGIIYLPEIKYRRILNRAFGPGGWGLAPRSETIVTEKLVTREYALLAHGRLVSIARGEQAYFNKDGVSTASEGCKSNAMMRCCKDLGVASELWDPRFIRKWKSTHAREAFVEHQGTKKRTKIWLRKGDPVSYPYVEKK</sequence>
<dbReference type="PANTHER" id="PTHR31404">
    <property type="entry name" value="MITOCHONDRIAL GENOME MAINTENANCE PROTEIN MGM101"/>
    <property type="match status" value="1"/>
</dbReference>
<accession>A0A0D1WL13</accession>
<evidence type="ECO:0000313" key="12">
    <source>
        <dbReference type="Proteomes" id="UP000054302"/>
    </source>
</evidence>
<gene>
    <name evidence="11" type="ORF">PV10_07066</name>
</gene>
<dbReference type="Pfam" id="PF06420">
    <property type="entry name" value="Mgm101p"/>
    <property type="match status" value="1"/>
</dbReference>
<keyword evidence="6" id="KW-0238">DNA-binding</keyword>
<evidence type="ECO:0000256" key="1">
    <source>
        <dbReference type="ARBA" id="ARBA00004436"/>
    </source>
</evidence>
<evidence type="ECO:0000256" key="5">
    <source>
        <dbReference type="ARBA" id="ARBA00022946"/>
    </source>
</evidence>
<dbReference type="STRING" id="212818.A0A0D1WL13"/>
<evidence type="ECO:0000256" key="7">
    <source>
        <dbReference type="ARBA" id="ARBA00023128"/>
    </source>
</evidence>
<evidence type="ECO:0000256" key="3">
    <source>
        <dbReference type="ARBA" id="ARBA00013628"/>
    </source>
</evidence>
<dbReference type="GO" id="GO:0003697">
    <property type="term" value="F:single-stranded DNA binding"/>
    <property type="evidence" value="ECO:0007669"/>
    <property type="project" value="InterPro"/>
</dbReference>
<protein>
    <recommendedName>
        <fullName evidence="3">Mitochondrial genome maintenance protein MGM101</fullName>
    </recommendedName>
</protein>
<evidence type="ECO:0000256" key="2">
    <source>
        <dbReference type="ARBA" id="ARBA00007053"/>
    </source>
</evidence>
<evidence type="ECO:0000313" key="11">
    <source>
        <dbReference type="EMBL" id="KIV89685.1"/>
    </source>
</evidence>
<dbReference type="GO" id="GO:0036297">
    <property type="term" value="P:interstrand cross-link repair"/>
    <property type="evidence" value="ECO:0007669"/>
    <property type="project" value="TreeGrafter"/>
</dbReference>
<feature type="compositionally biased region" description="Low complexity" evidence="10">
    <location>
        <begin position="55"/>
        <end position="70"/>
    </location>
</feature>
<dbReference type="RefSeq" id="XP_016221261.1">
    <property type="nucleotide sequence ID" value="XM_016371929.1"/>
</dbReference>